<dbReference type="EMBL" id="BK014824">
    <property type="protein sequence ID" value="DAD77374.1"/>
    <property type="molecule type" value="Genomic_DNA"/>
</dbReference>
<accession>A0A8S5M569</accession>
<evidence type="ECO:0000313" key="1">
    <source>
        <dbReference type="EMBL" id="DAD77374.1"/>
    </source>
</evidence>
<protein>
    <submittedName>
        <fullName evidence="1">Uncharacterized protein</fullName>
    </submittedName>
</protein>
<reference evidence="1" key="1">
    <citation type="journal article" date="2021" name="Proc. Natl. Acad. Sci. U.S.A.">
        <title>A Catalog of Tens of Thousands of Viruses from Human Metagenomes Reveals Hidden Associations with Chronic Diseases.</title>
        <authorList>
            <person name="Tisza M.J."/>
            <person name="Buck C.B."/>
        </authorList>
    </citation>
    <scope>NUCLEOTIDE SEQUENCE</scope>
    <source>
        <strain evidence="1">CtPJC19</strain>
    </source>
</reference>
<sequence>MTLPYETIFSRTRGRISDPKELSLDENDLLEIYTERLSNVISNPRVRRLFSSLTLDDEIQQLDFTLNNSVDETADMNFVVGILVLGMTIEWLQPQVDSIMHTSVMIGGKEEKKILDNHKNMIDRLDSMKIELNKRIRDYGYMYNSYINTES</sequence>
<proteinExistence type="predicted"/>
<name>A0A8S5M569_9CAUD</name>
<organism evidence="1">
    <name type="scientific">Siphoviridae sp. ctPJC19</name>
    <dbReference type="NCBI Taxonomy" id="2826321"/>
    <lineage>
        <taxon>Viruses</taxon>
        <taxon>Duplodnaviria</taxon>
        <taxon>Heunggongvirae</taxon>
        <taxon>Uroviricota</taxon>
        <taxon>Caudoviricetes</taxon>
    </lineage>
</organism>